<dbReference type="Proteomes" id="UP000024816">
    <property type="component" value="Unassembled WGS sequence"/>
</dbReference>
<keyword evidence="1" id="KW-0597">Phosphoprotein</keyword>
<dbReference type="EMBL" id="ARYJ01000007">
    <property type="protein sequence ID" value="KCZ87789.1"/>
    <property type="molecule type" value="Genomic_DNA"/>
</dbReference>
<reference evidence="3 4" key="1">
    <citation type="journal article" date="2014" name="Antonie Van Leeuwenhoek">
        <title>Hyphomonas beringensis sp. nov. and Hyphomonas chukchiensis sp. nov., isolated from surface seawater of the Bering Sea and Chukchi Sea.</title>
        <authorList>
            <person name="Li C."/>
            <person name="Lai Q."/>
            <person name="Li G."/>
            <person name="Dong C."/>
            <person name="Wang J."/>
            <person name="Liao Y."/>
            <person name="Shao Z."/>
        </authorList>
    </citation>
    <scope>NUCLEOTIDE SEQUENCE [LARGE SCALE GENOMIC DNA]</scope>
    <source>
        <strain evidence="3 4">VP2</strain>
    </source>
</reference>
<keyword evidence="4" id="KW-1185">Reference proteome</keyword>
<feature type="domain" description="Response regulatory" evidence="2">
    <location>
        <begin position="1"/>
        <end position="89"/>
    </location>
</feature>
<dbReference type="eggNOG" id="COG0784">
    <property type="taxonomic scope" value="Bacteria"/>
</dbReference>
<name>A0A059FAZ8_9PROT</name>
<evidence type="ECO:0000256" key="1">
    <source>
        <dbReference type="PROSITE-ProRule" id="PRU00169"/>
    </source>
</evidence>
<dbReference type="PROSITE" id="PS50110">
    <property type="entry name" value="RESPONSE_REGULATORY"/>
    <property type="match status" value="1"/>
</dbReference>
<protein>
    <submittedName>
        <fullName evidence="3">Response regulator</fullName>
    </submittedName>
</protein>
<evidence type="ECO:0000259" key="2">
    <source>
        <dbReference type="PROSITE" id="PS50110"/>
    </source>
</evidence>
<dbReference type="AlphaFoldDB" id="A0A059FAZ8"/>
<organism evidence="3 4">
    <name type="scientific">Hyphomonas jannaschiana VP2</name>
    <dbReference type="NCBI Taxonomy" id="1280952"/>
    <lineage>
        <taxon>Bacteria</taxon>
        <taxon>Pseudomonadati</taxon>
        <taxon>Pseudomonadota</taxon>
        <taxon>Alphaproteobacteria</taxon>
        <taxon>Hyphomonadales</taxon>
        <taxon>Hyphomonadaceae</taxon>
        <taxon>Hyphomonas</taxon>
    </lineage>
</organism>
<accession>A0A059FAZ8</accession>
<comment type="caution">
    <text evidence="3">The sequence shown here is derived from an EMBL/GenBank/DDBJ whole genome shotgun (WGS) entry which is preliminary data.</text>
</comment>
<dbReference type="InterPro" id="IPR011006">
    <property type="entry name" value="CheY-like_superfamily"/>
</dbReference>
<evidence type="ECO:0000313" key="4">
    <source>
        <dbReference type="Proteomes" id="UP000024816"/>
    </source>
</evidence>
<dbReference type="CDD" id="cd00156">
    <property type="entry name" value="REC"/>
    <property type="match status" value="1"/>
</dbReference>
<dbReference type="GO" id="GO:0000160">
    <property type="term" value="P:phosphorelay signal transduction system"/>
    <property type="evidence" value="ECO:0007669"/>
    <property type="project" value="InterPro"/>
</dbReference>
<evidence type="ECO:0000313" key="3">
    <source>
        <dbReference type="EMBL" id="KCZ87789.1"/>
    </source>
</evidence>
<feature type="modified residue" description="4-aspartylphosphate" evidence="1">
    <location>
        <position position="24"/>
    </location>
</feature>
<dbReference type="Gene3D" id="3.40.50.2300">
    <property type="match status" value="1"/>
</dbReference>
<dbReference type="Pfam" id="PF00072">
    <property type="entry name" value="Response_reg"/>
    <property type="match status" value="1"/>
</dbReference>
<dbReference type="SUPFAM" id="SSF52172">
    <property type="entry name" value="CheY-like"/>
    <property type="match status" value="1"/>
</dbReference>
<proteinExistence type="predicted"/>
<dbReference type="PATRIC" id="fig|1280952.3.peg.2470"/>
<sequence length="105" mass="11207">MAFASGAEFLGSPLKNSFDFLLIDYKMEDLSGVDVLRALRGEGVNTPAAMVSGWETSGLERLAIEAGFAAFIRKPMLDHILFSLIGPPQGGEGVPRRRPKAEGAA</sequence>
<dbReference type="STRING" id="1280952.HJA_12334"/>
<gene>
    <name evidence="3" type="ORF">HJA_12334</name>
</gene>
<dbReference type="InterPro" id="IPR001789">
    <property type="entry name" value="Sig_transdc_resp-reg_receiver"/>
</dbReference>